<dbReference type="SUPFAM" id="SSF48498">
    <property type="entry name" value="Tetracyclin repressor-like, C-terminal domain"/>
    <property type="match status" value="1"/>
</dbReference>
<evidence type="ECO:0000313" key="8">
    <source>
        <dbReference type="EMBL" id="MFC5744752.1"/>
    </source>
</evidence>
<evidence type="ECO:0000259" key="6">
    <source>
        <dbReference type="Pfam" id="PF02796"/>
    </source>
</evidence>
<protein>
    <submittedName>
        <fullName evidence="8">TetR family transcriptional regulator C-terminal domain-containing protein</fullName>
    </submittedName>
</protein>
<dbReference type="InterPro" id="IPR036271">
    <property type="entry name" value="Tet_transcr_reg_TetR-rel_C_sf"/>
</dbReference>
<dbReference type="PANTHER" id="PTHR47506">
    <property type="entry name" value="TRANSCRIPTIONAL REGULATORY PROTEIN"/>
    <property type="match status" value="1"/>
</dbReference>
<evidence type="ECO:0000256" key="2">
    <source>
        <dbReference type="ARBA" id="ARBA00023125"/>
    </source>
</evidence>
<evidence type="ECO:0000256" key="4">
    <source>
        <dbReference type="SAM" id="MobiDB-lite"/>
    </source>
</evidence>
<dbReference type="InterPro" id="IPR054156">
    <property type="entry name" value="YxaF_TetR_C"/>
</dbReference>
<dbReference type="SUPFAM" id="SSF46689">
    <property type="entry name" value="Homeodomain-like"/>
    <property type="match status" value="2"/>
</dbReference>
<dbReference type="PANTHER" id="PTHR47506:SF1">
    <property type="entry name" value="HTH-TYPE TRANSCRIPTIONAL REGULATOR YJDC"/>
    <property type="match status" value="1"/>
</dbReference>
<name>A0ABW0ZPQ3_9ACTN</name>
<dbReference type="InterPro" id="IPR001647">
    <property type="entry name" value="HTH_TetR"/>
</dbReference>
<dbReference type="Pfam" id="PF21993">
    <property type="entry name" value="TetR_C_13_2"/>
    <property type="match status" value="1"/>
</dbReference>
<feature type="domain" description="HTH tetR-type" evidence="5">
    <location>
        <begin position="43"/>
        <end position="83"/>
    </location>
</feature>
<dbReference type="Pfam" id="PF02796">
    <property type="entry name" value="HTH_7"/>
    <property type="match status" value="1"/>
</dbReference>
<dbReference type="Proteomes" id="UP001596074">
    <property type="component" value="Unassembled WGS sequence"/>
</dbReference>
<proteinExistence type="predicted"/>
<evidence type="ECO:0000259" key="5">
    <source>
        <dbReference type="Pfam" id="PF00440"/>
    </source>
</evidence>
<sequence length="290" mass="31812">MWADRPNLGNRVCHGSHNGSPGAAEAHGQGAGDPSPHPRARSELIYTKGVHATNNEQLRRAAGISGSQLNHYFPTKESLVLAVIEWQAERVLTFHRSERFTHFESLDSLREWAGFSIAYERSYQEGCSLGSLASEIIKTDIDVRTELANAFEQWSDIFRDGLERMQRLGRIGVETDPTRLAYLLLSAFQGGMLLAQVARDIAPLEDALRAAIGYVQTFATPPGAGVLDDVNEAQRKQPGQPRQPDRNQFATARAALAAGQPVEQVAAAFGVSHATLYRHLADHDDEQTSS</sequence>
<dbReference type="Pfam" id="PF00440">
    <property type="entry name" value="TetR_N"/>
    <property type="match status" value="1"/>
</dbReference>
<evidence type="ECO:0000259" key="7">
    <source>
        <dbReference type="Pfam" id="PF21993"/>
    </source>
</evidence>
<dbReference type="RefSeq" id="WP_378280192.1">
    <property type="nucleotide sequence ID" value="NZ_JBHSON010000004.1"/>
</dbReference>
<evidence type="ECO:0000313" key="9">
    <source>
        <dbReference type="Proteomes" id="UP001596074"/>
    </source>
</evidence>
<dbReference type="InterPro" id="IPR006120">
    <property type="entry name" value="Resolvase_HTH_dom"/>
</dbReference>
<dbReference type="Gene3D" id="1.10.357.10">
    <property type="entry name" value="Tetracycline Repressor, domain 2"/>
    <property type="match status" value="1"/>
</dbReference>
<keyword evidence="1" id="KW-0805">Transcription regulation</keyword>
<comment type="caution">
    <text evidence="8">The sequence shown here is derived from an EMBL/GenBank/DDBJ whole genome shotgun (WGS) entry which is preliminary data.</text>
</comment>
<feature type="domain" description="Transcriptional regulator LmrA/YxaF-like C-terminal" evidence="7">
    <location>
        <begin position="120"/>
        <end position="207"/>
    </location>
</feature>
<gene>
    <name evidence="8" type="ORF">ACFPZN_03895</name>
</gene>
<organism evidence="8 9">
    <name type="scientific">Actinomadura rugatobispora</name>
    <dbReference type="NCBI Taxonomy" id="1994"/>
    <lineage>
        <taxon>Bacteria</taxon>
        <taxon>Bacillati</taxon>
        <taxon>Actinomycetota</taxon>
        <taxon>Actinomycetes</taxon>
        <taxon>Streptosporangiales</taxon>
        <taxon>Thermomonosporaceae</taxon>
        <taxon>Actinomadura</taxon>
    </lineage>
</organism>
<dbReference type="InterPro" id="IPR009057">
    <property type="entry name" value="Homeodomain-like_sf"/>
</dbReference>
<keyword evidence="9" id="KW-1185">Reference proteome</keyword>
<keyword evidence="2" id="KW-0238">DNA-binding</keyword>
<dbReference type="EMBL" id="JBHSON010000004">
    <property type="protein sequence ID" value="MFC5744752.1"/>
    <property type="molecule type" value="Genomic_DNA"/>
</dbReference>
<reference evidence="9" key="1">
    <citation type="journal article" date="2019" name="Int. J. Syst. Evol. Microbiol.">
        <title>The Global Catalogue of Microorganisms (GCM) 10K type strain sequencing project: providing services to taxonomists for standard genome sequencing and annotation.</title>
        <authorList>
            <consortium name="The Broad Institute Genomics Platform"/>
            <consortium name="The Broad Institute Genome Sequencing Center for Infectious Disease"/>
            <person name="Wu L."/>
            <person name="Ma J."/>
        </authorList>
    </citation>
    <scope>NUCLEOTIDE SEQUENCE [LARGE SCALE GENOMIC DNA]</scope>
    <source>
        <strain evidence="9">KCTC 42087</strain>
    </source>
</reference>
<feature type="domain" description="Resolvase HTH" evidence="6">
    <location>
        <begin position="239"/>
        <end position="282"/>
    </location>
</feature>
<dbReference type="Gene3D" id="1.10.10.60">
    <property type="entry name" value="Homeodomain-like"/>
    <property type="match status" value="1"/>
</dbReference>
<evidence type="ECO:0000256" key="1">
    <source>
        <dbReference type="ARBA" id="ARBA00023015"/>
    </source>
</evidence>
<accession>A0ABW0ZPQ3</accession>
<evidence type="ECO:0000256" key="3">
    <source>
        <dbReference type="ARBA" id="ARBA00023163"/>
    </source>
</evidence>
<feature type="region of interest" description="Disordered" evidence="4">
    <location>
        <begin position="1"/>
        <end position="40"/>
    </location>
</feature>
<keyword evidence="3" id="KW-0804">Transcription</keyword>